<dbReference type="Proteomes" id="UP001454086">
    <property type="component" value="Unassembled WGS sequence"/>
</dbReference>
<comment type="pathway">
    <text evidence="7">Protein modification; lipoprotein biosynthesis (diacylglyceryl transfer).</text>
</comment>
<dbReference type="HAMAP" id="MF_01147">
    <property type="entry name" value="Lgt"/>
    <property type="match status" value="1"/>
</dbReference>
<dbReference type="RefSeq" id="WP_040382303.1">
    <property type="nucleotide sequence ID" value="NZ_JBBMFM010000060.1"/>
</dbReference>
<dbReference type="InterPro" id="IPR001640">
    <property type="entry name" value="Lgt"/>
</dbReference>
<keyword evidence="4 7" id="KW-0812">Transmembrane</keyword>
<comment type="similarity">
    <text evidence="1 7">Belongs to the Lgt family.</text>
</comment>
<comment type="caution">
    <text evidence="8">The sequence shown here is derived from an EMBL/GenBank/DDBJ whole genome shotgun (WGS) entry which is preliminary data.</text>
</comment>
<sequence>MEAVTGADLSFVNLGITIQHLPNSITVFGFRIAYYGIIIGLGMLAGMAVAFRDARRRGQDPDVYLDFALYGIIFSIIGARAYYVIFDWDNYKNNLLQIFNTRGGGLAIYGGVIGAVITLIVFTRVRKMSFFSMADSGVLGLITGQIIGRWGNFFNCEAFGGFTNNLFAMRIKKSLVNPSMISQQLIDHEIVENGIAYIQVHPTFLYESVWNLCVLGFMLWYRKHKKFEGEMLWIYFLGYGLGRVWIEGLRTDQLLIPGTGFAVSQLLSAVLVLISAGIIIYKHQNLKKGRKVGDIPGGIK</sequence>
<evidence type="ECO:0000313" key="8">
    <source>
        <dbReference type="EMBL" id="MEQ2426389.1"/>
    </source>
</evidence>
<keyword evidence="9" id="KW-1185">Reference proteome</keyword>
<evidence type="ECO:0000256" key="3">
    <source>
        <dbReference type="ARBA" id="ARBA00022679"/>
    </source>
</evidence>
<comment type="catalytic activity">
    <reaction evidence="7">
        <text>L-cysteinyl-[prolipoprotein] + a 1,2-diacyl-sn-glycero-3-phospho-(1'-sn-glycerol) = an S-1,2-diacyl-sn-glyceryl-L-cysteinyl-[prolipoprotein] + sn-glycerol 1-phosphate + H(+)</text>
        <dbReference type="Rhea" id="RHEA:56712"/>
        <dbReference type="Rhea" id="RHEA-COMP:14679"/>
        <dbReference type="Rhea" id="RHEA-COMP:14680"/>
        <dbReference type="ChEBI" id="CHEBI:15378"/>
        <dbReference type="ChEBI" id="CHEBI:29950"/>
        <dbReference type="ChEBI" id="CHEBI:57685"/>
        <dbReference type="ChEBI" id="CHEBI:64716"/>
        <dbReference type="ChEBI" id="CHEBI:140658"/>
        <dbReference type="EC" id="2.5.1.145"/>
    </reaction>
</comment>
<keyword evidence="3 7" id="KW-0808">Transferase</keyword>
<proteinExistence type="inferred from homology"/>
<dbReference type="PANTHER" id="PTHR30589">
    <property type="entry name" value="PROLIPOPROTEIN DIACYLGLYCERYL TRANSFERASE"/>
    <property type="match status" value="1"/>
</dbReference>
<comment type="subcellular location">
    <subcellularLocation>
        <location evidence="7">Cell membrane</location>
        <topology evidence="7">Multi-pass membrane protein</topology>
    </subcellularLocation>
</comment>
<protein>
    <recommendedName>
        <fullName evidence="7">Phosphatidylglycerol--prolipoprotein diacylglyceryl transferase</fullName>
        <ecNumber evidence="7">2.5.1.145</ecNumber>
    </recommendedName>
</protein>
<dbReference type="Pfam" id="PF01790">
    <property type="entry name" value="LGT"/>
    <property type="match status" value="1"/>
</dbReference>
<evidence type="ECO:0000256" key="4">
    <source>
        <dbReference type="ARBA" id="ARBA00022692"/>
    </source>
</evidence>
<comment type="function">
    <text evidence="7">Catalyzes the transfer of the diacylglyceryl group from phosphatidylglycerol to the sulfhydryl group of the N-terminal cysteine of a prolipoprotein, the first step in the formation of mature lipoproteins.</text>
</comment>
<dbReference type="GO" id="GO:0008961">
    <property type="term" value="F:phosphatidylglycerol-prolipoprotein diacylglyceryl transferase activity"/>
    <property type="evidence" value="ECO:0007669"/>
    <property type="project" value="UniProtKB-EC"/>
</dbReference>
<evidence type="ECO:0000313" key="9">
    <source>
        <dbReference type="Proteomes" id="UP001454086"/>
    </source>
</evidence>
<evidence type="ECO:0000256" key="6">
    <source>
        <dbReference type="ARBA" id="ARBA00023136"/>
    </source>
</evidence>
<keyword evidence="2 7" id="KW-1003">Cell membrane</keyword>
<evidence type="ECO:0000256" key="2">
    <source>
        <dbReference type="ARBA" id="ARBA00022475"/>
    </source>
</evidence>
<evidence type="ECO:0000256" key="7">
    <source>
        <dbReference type="HAMAP-Rule" id="MF_01147"/>
    </source>
</evidence>
<accession>A0ABV1DB59</accession>
<organism evidence="8 9">
    <name type="scientific">Enterocloster hominis</name>
    <name type="common">ex Hitch et al. 2024</name>
    <dbReference type="NCBI Taxonomy" id="1917870"/>
    <lineage>
        <taxon>Bacteria</taxon>
        <taxon>Bacillati</taxon>
        <taxon>Bacillota</taxon>
        <taxon>Clostridia</taxon>
        <taxon>Lachnospirales</taxon>
        <taxon>Lachnospiraceae</taxon>
        <taxon>Enterocloster</taxon>
    </lineage>
</organism>
<dbReference type="PANTHER" id="PTHR30589:SF0">
    <property type="entry name" value="PHOSPHATIDYLGLYCEROL--PROLIPOPROTEIN DIACYLGLYCERYL TRANSFERASE"/>
    <property type="match status" value="1"/>
</dbReference>
<gene>
    <name evidence="7 8" type="primary">lgt</name>
    <name evidence="8" type="ORF">WMQ36_15555</name>
</gene>
<evidence type="ECO:0000256" key="1">
    <source>
        <dbReference type="ARBA" id="ARBA00007150"/>
    </source>
</evidence>
<reference evidence="8 9" key="1">
    <citation type="submission" date="2024-03" db="EMBL/GenBank/DDBJ databases">
        <title>Human intestinal bacterial collection.</title>
        <authorList>
            <person name="Pauvert C."/>
            <person name="Hitch T.C.A."/>
            <person name="Clavel T."/>
        </authorList>
    </citation>
    <scope>NUCLEOTIDE SEQUENCE [LARGE SCALE GENOMIC DNA]</scope>
    <source>
        <strain evidence="8 9">CLA-SR-H021</strain>
    </source>
</reference>
<dbReference type="EMBL" id="JBBMFM010000060">
    <property type="protein sequence ID" value="MEQ2426389.1"/>
    <property type="molecule type" value="Genomic_DNA"/>
</dbReference>
<feature type="binding site" evidence="7">
    <location>
        <position position="149"/>
    </location>
    <ligand>
        <name>a 1,2-diacyl-sn-glycero-3-phospho-(1'-sn-glycerol)</name>
        <dbReference type="ChEBI" id="CHEBI:64716"/>
    </ligand>
</feature>
<dbReference type="EC" id="2.5.1.145" evidence="7"/>
<name>A0ABV1DB59_9FIRM</name>
<keyword evidence="6 7" id="KW-0472">Membrane</keyword>
<keyword evidence="5 7" id="KW-1133">Transmembrane helix</keyword>
<evidence type="ECO:0000256" key="5">
    <source>
        <dbReference type="ARBA" id="ARBA00022989"/>
    </source>
</evidence>
<dbReference type="PROSITE" id="PS01311">
    <property type="entry name" value="LGT"/>
    <property type="match status" value="1"/>
</dbReference>
<dbReference type="NCBIfam" id="TIGR00544">
    <property type="entry name" value="lgt"/>
    <property type="match status" value="1"/>
</dbReference>